<accession>A0AAD5U4V9</accession>
<evidence type="ECO:0000256" key="3">
    <source>
        <dbReference type="ARBA" id="ARBA00022692"/>
    </source>
</evidence>
<keyword evidence="7 9" id="KW-0472">Membrane</keyword>
<dbReference type="GO" id="GO:0140359">
    <property type="term" value="F:ABC-type transporter activity"/>
    <property type="evidence" value="ECO:0007669"/>
    <property type="project" value="InterPro"/>
</dbReference>
<comment type="subcellular location">
    <subcellularLocation>
        <location evidence="1">Membrane</location>
        <topology evidence="1">Multi-pass membrane protein</topology>
    </subcellularLocation>
</comment>
<dbReference type="Pfam" id="PF00664">
    <property type="entry name" value="ABC_membrane"/>
    <property type="match status" value="1"/>
</dbReference>
<dbReference type="SUPFAM" id="SSF52540">
    <property type="entry name" value="P-loop containing nucleoside triphosphate hydrolases"/>
    <property type="match status" value="3"/>
</dbReference>
<feature type="transmembrane region" description="Helical" evidence="9">
    <location>
        <begin position="567"/>
        <end position="594"/>
    </location>
</feature>
<evidence type="ECO:0000256" key="4">
    <source>
        <dbReference type="ARBA" id="ARBA00022741"/>
    </source>
</evidence>
<dbReference type="FunFam" id="3.40.50.300:FF:000163">
    <property type="entry name" value="Multidrug resistance-associated protein member 4"/>
    <property type="match status" value="1"/>
</dbReference>
<protein>
    <submittedName>
        <fullName evidence="12">Uncharacterized protein</fullName>
    </submittedName>
</protein>
<dbReference type="InterPro" id="IPR003593">
    <property type="entry name" value="AAA+_ATPase"/>
</dbReference>
<dbReference type="Proteomes" id="UP001211065">
    <property type="component" value="Unassembled WGS sequence"/>
</dbReference>
<evidence type="ECO:0000256" key="6">
    <source>
        <dbReference type="ARBA" id="ARBA00022989"/>
    </source>
</evidence>
<organism evidence="12 13">
    <name type="scientific">Clydaea vesicula</name>
    <dbReference type="NCBI Taxonomy" id="447962"/>
    <lineage>
        <taxon>Eukaryota</taxon>
        <taxon>Fungi</taxon>
        <taxon>Fungi incertae sedis</taxon>
        <taxon>Chytridiomycota</taxon>
        <taxon>Chytridiomycota incertae sedis</taxon>
        <taxon>Chytridiomycetes</taxon>
        <taxon>Lobulomycetales</taxon>
        <taxon>Lobulomycetaceae</taxon>
        <taxon>Clydaea</taxon>
    </lineage>
</organism>
<feature type="domain" description="ABC transporter" evidence="10">
    <location>
        <begin position="46"/>
        <end position="337"/>
    </location>
</feature>
<evidence type="ECO:0000313" key="13">
    <source>
        <dbReference type="Proteomes" id="UP001211065"/>
    </source>
</evidence>
<keyword evidence="3 9" id="KW-0812">Transmembrane</keyword>
<reference evidence="12" key="1">
    <citation type="submission" date="2020-05" db="EMBL/GenBank/DDBJ databases">
        <title>Phylogenomic resolution of chytrid fungi.</title>
        <authorList>
            <person name="Stajich J.E."/>
            <person name="Amses K."/>
            <person name="Simmons R."/>
            <person name="Seto K."/>
            <person name="Myers J."/>
            <person name="Bonds A."/>
            <person name="Quandt C.A."/>
            <person name="Barry K."/>
            <person name="Liu P."/>
            <person name="Grigoriev I."/>
            <person name="Longcore J.E."/>
            <person name="James T.Y."/>
        </authorList>
    </citation>
    <scope>NUCLEOTIDE SEQUENCE</scope>
    <source>
        <strain evidence="12">JEL0476</strain>
    </source>
</reference>
<dbReference type="PANTHER" id="PTHR24223:SF447">
    <property type="entry name" value="MULTIDRUG RESISTANCE-ASSOCIATED PROTEIN 5"/>
    <property type="match status" value="1"/>
</dbReference>
<dbReference type="AlphaFoldDB" id="A0AAD5U4V9"/>
<keyword evidence="5" id="KW-0067">ATP-binding</keyword>
<evidence type="ECO:0000256" key="1">
    <source>
        <dbReference type="ARBA" id="ARBA00004141"/>
    </source>
</evidence>
<feature type="transmembrane region" description="Helical" evidence="9">
    <location>
        <begin position="752"/>
        <end position="774"/>
    </location>
</feature>
<dbReference type="InterPro" id="IPR027417">
    <property type="entry name" value="P-loop_NTPase"/>
</dbReference>
<evidence type="ECO:0000256" key="9">
    <source>
        <dbReference type="SAM" id="Phobius"/>
    </source>
</evidence>
<dbReference type="Gene3D" id="3.40.50.300">
    <property type="entry name" value="P-loop containing nucleotide triphosphate hydrolases"/>
    <property type="match status" value="2"/>
</dbReference>
<dbReference type="InterPro" id="IPR036640">
    <property type="entry name" value="ABC1_TM_sf"/>
</dbReference>
<evidence type="ECO:0000256" key="2">
    <source>
        <dbReference type="ARBA" id="ARBA00022448"/>
    </source>
</evidence>
<dbReference type="PANTHER" id="PTHR24223">
    <property type="entry name" value="ATP-BINDING CASSETTE SUB-FAMILY C"/>
    <property type="match status" value="1"/>
</dbReference>
<comment type="caution">
    <text evidence="12">The sequence shown here is derived from an EMBL/GenBank/DDBJ whole genome shotgun (WGS) entry which is preliminary data.</text>
</comment>
<keyword evidence="2" id="KW-0813">Transport</keyword>
<evidence type="ECO:0000259" key="11">
    <source>
        <dbReference type="PROSITE" id="PS50929"/>
    </source>
</evidence>
<dbReference type="Gene3D" id="1.20.1560.10">
    <property type="entry name" value="ABC transporter type 1, transmembrane domain"/>
    <property type="match status" value="1"/>
</dbReference>
<gene>
    <name evidence="12" type="ORF">HK099_008369</name>
</gene>
<keyword evidence="6 9" id="KW-1133">Transmembrane helix</keyword>
<dbReference type="SUPFAM" id="SSF90123">
    <property type="entry name" value="ABC transporter transmembrane region"/>
    <property type="match status" value="1"/>
</dbReference>
<dbReference type="PROSITE" id="PS50929">
    <property type="entry name" value="ABC_TM1F"/>
    <property type="match status" value="1"/>
</dbReference>
<dbReference type="EMBL" id="JADGJW010000091">
    <property type="protein sequence ID" value="KAJ3224501.1"/>
    <property type="molecule type" value="Genomic_DNA"/>
</dbReference>
<feature type="domain" description="ABC transmembrane type-1" evidence="11">
    <location>
        <begin position="528"/>
        <end position="809"/>
    </location>
</feature>
<dbReference type="GO" id="GO:0016020">
    <property type="term" value="C:membrane"/>
    <property type="evidence" value="ECO:0007669"/>
    <property type="project" value="UniProtKB-SubCell"/>
</dbReference>
<dbReference type="GO" id="GO:0016887">
    <property type="term" value="F:ATP hydrolysis activity"/>
    <property type="evidence" value="ECO:0007669"/>
    <property type="project" value="InterPro"/>
</dbReference>
<feature type="transmembrane region" description="Helical" evidence="9">
    <location>
        <begin position="526"/>
        <end position="547"/>
    </location>
</feature>
<evidence type="ECO:0000313" key="12">
    <source>
        <dbReference type="EMBL" id="KAJ3224501.1"/>
    </source>
</evidence>
<feature type="transmembrane region" description="Helical" evidence="9">
    <location>
        <begin position="651"/>
        <end position="682"/>
    </location>
</feature>
<dbReference type="InterPro" id="IPR003439">
    <property type="entry name" value="ABC_transporter-like_ATP-bd"/>
</dbReference>
<evidence type="ECO:0000256" key="5">
    <source>
        <dbReference type="ARBA" id="ARBA00022840"/>
    </source>
</evidence>
<dbReference type="InterPro" id="IPR050173">
    <property type="entry name" value="ABC_transporter_C-like"/>
</dbReference>
<dbReference type="PROSITE" id="PS50893">
    <property type="entry name" value="ABC_TRANSPORTER_2"/>
    <property type="match status" value="2"/>
</dbReference>
<proteinExistence type="predicted"/>
<dbReference type="InterPro" id="IPR044726">
    <property type="entry name" value="ABCC_6TM_D2"/>
</dbReference>
<feature type="compositionally biased region" description="Polar residues" evidence="8">
    <location>
        <begin position="1118"/>
        <end position="1134"/>
    </location>
</feature>
<feature type="region of interest" description="Disordered" evidence="8">
    <location>
        <begin position="1107"/>
        <end position="1135"/>
    </location>
</feature>
<feature type="domain" description="ABC transporter" evidence="10">
    <location>
        <begin position="843"/>
        <end position="1077"/>
    </location>
</feature>
<sequence length="1186" mass="132492">MLPIAVRSTTAARSSLKRLEEFYNLPEIDTPKLPLRTPEDEPTLCMRINGACFSWDGDLEHPHITDLSLDLHRGKIYGVVGDVGSGKSLLAGIMGQLKLKKGSVDIYYKKMDPSQPLKTSNISSPIGDISSSDVEMDNLNEPNQYNDSVEDLGEIIEEEVVEKFKFGYVPQEPWEIDASIRDNIIFGEEWDEQKYSEVVRTCGLLRDIMLLSNGKQILFFSLIFVGDLTNVTELNLSNNSQRQRLSLARCLYHEPDMVLLEDCLGDFDSSSAKTLFSELVKGYMLKRNKCVIYFTNQKQFLTHCDLILVLKAGTVIEKGTYLELKNKHVNFSTYVSDYSPIEDDPTGLLDTVNELRFLSGGGNKQLISKKNNSLLRSIRSPSPLATAKVITNAEVSEVASADDQTENDYHQLNQSTIKSLKSQNPYSVQMNSLSEQAISKIIEKNQLSILTGNPNQSQRKPPTNFTNQDIVSSMIQQNSLTVLSEFDMDIGFGMENSGGESLEDGTTDRKDRYYDLYLKEKTGRSLGLLVIFSFFLVSGLRFASDYWLGLIVSHFQATKNRALTFDFAIYGGFSALILFGVLFRGFAFSASIVLKSVSLHDRVIKAILRAPISFYDVTPIGQILSNFYRHLYLIDDTLPEGWLQVLSFSPVLFGTVILVSLVVPWFWLTLPIYFFFGILLVFKCSQLEQKLKVLEASNKSPMFSHLSSTLEGLFSIRLYQTEKRFTAFNQTLIDADHKVLYSLMAVRSLQALYIDFIACIFIYITCLFCLLFNVEDVYTGLSVSNSLQLLLFVQWLIRVSGEVNSTMSSVSSVVYFGKHCPAEAPSVIPENRPPKSWPQSGKIEFKNVVLKYNRFGVAVLKSVSFKINSGEKIGIVGRSGSGKTTILVSLMRMTELAEGQIYVDGIDISSIGLKDLRSRIAVIPQEPVLLTGTIRSNLDPFGKCSDEQVWKSLHGVHLATKIKEMPAKLDTSVIENGKAFTIAERQLFCIARAILLETKILVFDEPLVSVDTETDKLIQQTISENFSDHTVIVLASRFNLIMESDKIMVMDGGKIVEFDTPLTLLDAPRSRFLKMIAQTGGDADLIKLRKIAVKQNEKRKLNLKLSKSPSLHVPPPISKTNSQTSSISDTSNESKMPKSLEGIFLKEDSNNKSESISTSLSNIAAVDSLSSLDNQATSTTNLLNNH</sequence>
<dbReference type="Pfam" id="PF00005">
    <property type="entry name" value="ABC_tran"/>
    <property type="match status" value="2"/>
</dbReference>
<keyword evidence="4" id="KW-0547">Nucleotide-binding</keyword>
<keyword evidence="13" id="KW-1185">Reference proteome</keyword>
<dbReference type="InterPro" id="IPR011527">
    <property type="entry name" value="ABC1_TM_dom"/>
</dbReference>
<dbReference type="SMART" id="SM00382">
    <property type="entry name" value="AAA"/>
    <property type="match status" value="2"/>
</dbReference>
<evidence type="ECO:0000256" key="7">
    <source>
        <dbReference type="ARBA" id="ARBA00023136"/>
    </source>
</evidence>
<evidence type="ECO:0000256" key="8">
    <source>
        <dbReference type="SAM" id="MobiDB-lite"/>
    </source>
</evidence>
<name>A0AAD5U4V9_9FUNG</name>
<dbReference type="CDD" id="cd03244">
    <property type="entry name" value="ABCC_MRP_domain2"/>
    <property type="match status" value="1"/>
</dbReference>
<dbReference type="CDD" id="cd18580">
    <property type="entry name" value="ABC_6TM_ABCC_D2"/>
    <property type="match status" value="1"/>
</dbReference>
<evidence type="ECO:0000259" key="10">
    <source>
        <dbReference type="PROSITE" id="PS50893"/>
    </source>
</evidence>
<dbReference type="GO" id="GO:0005524">
    <property type="term" value="F:ATP binding"/>
    <property type="evidence" value="ECO:0007669"/>
    <property type="project" value="UniProtKB-KW"/>
</dbReference>